<dbReference type="PATRIC" id="fig|307121.4.peg.3616"/>
<evidence type="ECO:0000313" key="3">
    <source>
        <dbReference type="EMBL" id="SBV28013.1"/>
    </source>
</evidence>
<evidence type="ECO:0000256" key="1">
    <source>
        <dbReference type="SAM" id="MobiDB-lite"/>
    </source>
</evidence>
<dbReference type="RefSeq" id="WP_091592284.1">
    <property type="nucleotide sequence ID" value="NZ_JBHRWG010000004.1"/>
</dbReference>
<dbReference type="STRING" id="307121.GA0070620_3545"/>
<feature type="compositionally biased region" description="Pro residues" evidence="1">
    <location>
        <begin position="51"/>
        <end position="64"/>
    </location>
</feature>
<protein>
    <submittedName>
        <fullName evidence="3">Uncharacterized protein</fullName>
    </submittedName>
</protein>
<dbReference type="Proteomes" id="UP000199393">
    <property type="component" value="Chromosome I"/>
</dbReference>
<keyword evidence="4" id="KW-1185">Reference proteome</keyword>
<keyword evidence="2" id="KW-0732">Signal</keyword>
<feature type="compositionally biased region" description="Low complexity" evidence="1">
    <location>
        <begin position="34"/>
        <end position="50"/>
    </location>
</feature>
<name>A0A1C3N633_9ACTN</name>
<feature type="signal peptide" evidence="2">
    <location>
        <begin position="1"/>
        <end position="21"/>
    </location>
</feature>
<feature type="chain" id="PRO_5008678720" evidence="2">
    <location>
        <begin position="22"/>
        <end position="142"/>
    </location>
</feature>
<organism evidence="3 4">
    <name type="scientific">Micromonospora krabiensis</name>
    <dbReference type="NCBI Taxonomy" id="307121"/>
    <lineage>
        <taxon>Bacteria</taxon>
        <taxon>Bacillati</taxon>
        <taxon>Actinomycetota</taxon>
        <taxon>Actinomycetes</taxon>
        <taxon>Micromonosporales</taxon>
        <taxon>Micromonosporaceae</taxon>
        <taxon>Micromonospora</taxon>
    </lineage>
</organism>
<gene>
    <name evidence="3" type="ORF">GA0070620_3545</name>
</gene>
<dbReference type="PROSITE" id="PS51257">
    <property type="entry name" value="PROKAR_LIPOPROTEIN"/>
    <property type="match status" value="1"/>
</dbReference>
<dbReference type="EMBL" id="LT598496">
    <property type="protein sequence ID" value="SBV28013.1"/>
    <property type="molecule type" value="Genomic_DNA"/>
</dbReference>
<proteinExistence type="predicted"/>
<feature type="region of interest" description="Disordered" evidence="1">
    <location>
        <begin position="22"/>
        <end position="84"/>
    </location>
</feature>
<evidence type="ECO:0000313" key="4">
    <source>
        <dbReference type="Proteomes" id="UP000199393"/>
    </source>
</evidence>
<evidence type="ECO:0000256" key="2">
    <source>
        <dbReference type="SAM" id="SignalP"/>
    </source>
</evidence>
<accession>A0A1C3N633</accession>
<dbReference type="OrthoDB" id="5148907at2"/>
<reference evidence="4" key="1">
    <citation type="submission" date="2016-06" db="EMBL/GenBank/DDBJ databases">
        <authorList>
            <person name="Varghese N."/>
            <person name="Submissions Spin"/>
        </authorList>
    </citation>
    <scope>NUCLEOTIDE SEQUENCE [LARGE SCALE GENOMIC DNA]</scope>
    <source>
        <strain evidence="4">DSM 45344</strain>
    </source>
</reference>
<dbReference type="AlphaFoldDB" id="A0A1C3N633"/>
<sequence>MRTLRLAVVAVAAAAALTACGADDTSAPTPTPTPTTATAPVTEQPSSSAPATPPVGPSVTPTPGPTAGAPTPKPGGGQSLTGRITAGVEPGCLLLDNHLLIGGPRDVLAVGARVTVTGRVVEDMATTCQQGTPFVVETAKRS</sequence>